<keyword evidence="1" id="KW-1161">Viral attachment to host cell</keyword>
<keyword evidence="1" id="KW-1160">Virus entry into host cell</keyword>
<evidence type="ECO:0000256" key="2">
    <source>
        <dbReference type="ARBA" id="ARBA00035110"/>
    </source>
</evidence>
<sequence>MQNAEIIYNAEGAIVKKTPYTDVYGSHWDPPALIERKDKSPSKMKTWLEHKGKKVYLTSLTHERISWDVTPVSQVYQVKEFRNGPDGKYLYRYFDYKVDRSGSLYSAAKKTLDSLKRVDRQYNKNELLTLALADANAATFDLGTFLGELPETIEFLGAVVIKILRIIKSLRSGKFAKDFEKYFKKGYPVRLIDDTSDAWLAYRYAVMPLVYSLQDGLAALEPPESQFLRSRKRDSFTDSGDVHGYAYARVSEITGVWTRESTARAQVYTILTAEQANKRRYLLNAFTTAWELIPLSFVVDWVFQVGDFIASFRMLPFESQGISFSLRDEVKILAVASPDENIDPNKEIKMFGEQRLLYTASTYTRSVENSIKHEIPVGVRMNVCRIADAFALTYKLGKSNLRRH</sequence>
<evidence type="ECO:0000313" key="3">
    <source>
        <dbReference type="EMBL" id="QIS88039.1"/>
    </source>
</evidence>
<evidence type="ECO:0000256" key="1">
    <source>
        <dbReference type="ARBA" id="ARBA00023104"/>
    </source>
</evidence>
<name>A0A6H0DH43_9VIRU</name>
<comment type="similarity">
    <text evidence="2">Belongs to the Leviviricetes maturation protein family.</text>
</comment>
<organism evidence="3">
    <name type="scientific">Mawson virus</name>
    <dbReference type="NCBI Taxonomy" id="2707241"/>
    <lineage>
        <taxon>Viruses</taxon>
        <taxon>Riboviria</taxon>
    </lineage>
</organism>
<dbReference type="InterPro" id="IPR005563">
    <property type="entry name" value="A_protein"/>
</dbReference>
<protein>
    <recommendedName>
        <fullName evidence="4">Maturation protein</fullName>
    </recommendedName>
</protein>
<proteinExistence type="inferred from homology"/>
<dbReference type="Pfam" id="PF03863">
    <property type="entry name" value="Phage_mat-A"/>
    <property type="match status" value="1"/>
</dbReference>
<dbReference type="GO" id="GO:0039666">
    <property type="term" value="P:virion attachment to host cell pilus"/>
    <property type="evidence" value="ECO:0007669"/>
    <property type="project" value="UniProtKB-KW"/>
</dbReference>
<keyword evidence="1" id="KW-0946">Virion</keyword>
<keyword evidence="1" id="KW-0945">Host-virus interaction</keyword>
<reference evidence="3" key="1">
    <citation type="submission" date="2020-01" db="EMBL/GenBank/DDBJ databases">
        <title>Sustained virome diversity in Antarctic penguins and their ticks: geographical connectedness and no evidence for low pathogen pressure.</title>
        <authorList>
            <person name="Wille M."/>
            <person name="Harvey E."/>
            <person name="Shi M."/>
            <person name="Gonzalez-Acuna D."/>
            <person name="Holmes E.C."/>
            <person name="Hurt A.C."/>
        </authorList>
    </citation>
    <scope>NUCLEOTIDE SEQUENCE</scope>
    <source>
        <strain evidence="3">Antarctic86</strain>
    </source>
</reference>
<evidence type="ECO:0008006" key="4">
    <source>
        <dbReference type="Google" id="ProtNLM"/>
    </source>
</evidence>
<accession>A0A6H0DH43</accession>
<keyword evidence="1" id="KW-1175">Viral attachment to host cell pilus</keyword>
<dbReference type="EMBL" id="MT025151">
    <property type="protein sequence ID" value="QIS88039.1"/>
    <property type="molecule type" value="Genomic_RNA"/>
</dbReference>